<sequence length="921" mass="104897">MGGGADFEYLVKLRKIAIHRLLVVMFLFVSLQAMAQHQRKEITGMVIDTAGTPLAGVNVRLTTILDTVLTVTNQHGAFRFADIIAPEVRLMFSMIGFSIQDRTYQLDAPGPSMQLLPVVLRPQQNLLKEVVVNRVKPIVIKPDTVQYNLDAFNIRKNALLEETLKQLPNFQVLRDGTVIAHGRQISRVQVDSKNFFGGDVLTATRNLPAEFIQSLQVIDYYGDMAHNTGVKEGEPEKILNIVLKEDKKRILFGQVTGGQGTEDRYIGSLGINNFNDGQEFSLLGSFNNTNTSLFSFGSPSGGGGRERGNVDLTGMMDPVDGLNTTNSASVSFSDEFSGKVEVYGKYNFSNRKNYTAGNSLLQSVFDSYTIVNQEEKEILTDNVNHLLAWDIESRLDDRNYLKVSPSVSYSTSSTDHRSNDTIKTHRVVSERVYDAEDETSSPNFDLDVLYSRMFSKPGRKFVLSMQGKYFRRNKLENINDYFESENIHTGQPVQDGTYQLAQQVKSNNRNREGRMRASFVEPIDENSLLEINYEYNYTAIDSRRSVWDMAEETFVDSLSVDYSYFFESNRVGLTYQMEKSQRVKYMLGFAVQPLYLKGHTLDTDTHTRYHNVNLVPSAGMRFRINDESELSVEYLGTNNQPNFSQIQPIRDLTNSQNIIIGNAELKAEFINRFTARFRRTKLGMGRFFEAQLAVNQVQNKIVTNRSGRPNSTVQETSFRNASGYFDMRGYYMFSTPMAGDNFQLNLNGTMDYINNISYINHEKRIGRNFIYSQAMQMRYSLEDIIETELNSSYTFNRARYSLVYSRGRDDNAHSFLVGLAGKGYLSDNWAFGFDLSHRLNSGYSSFVNANPTLLNAYIEYTFLPNNIALLRLQGFDLFNENTGVMREVMGTDILDVRNNRLARYFMLSLNIRLQKYPSKKS</sequence>
<organism evidence="2 3">
    <name type="scientific">Parapedobacter composti</name>
    <dbReference type="NCBI Taxonomy" id="623281"/>
    <lineage>
        <taxon>Bacteria</taxon>
        <taxon>Pseudomonadati</taxon>
        <taxon>Bacteroidota</taxon>
        <taxon>Sphingobacteriia</taxon>
        <taxon>Sphingobacteriales</taxon>
        <taxon>Sphingobacteriaceae</taxon>
        <taxon>Parapedobacter</taxon>
    </lineage>
</organism>
<accession>A0A1I1L973</accession>
<proteinExistence type="predicted"/>
<name>A0A1I1L973_9SPHI</name>
<dbReference type="SUPFAM" id="SSF49464">
    <property type="entry name" value="Carboxypeptidase regulatory domain-like"/>
    <property type="match status" value="1"/>
</dbReference>
<dbReference type="SUPFAM" id="SSF56935">
    <property type="entry name" value="Porins"/>
    <property type="match status" value="1"/>
</dbReference>
<dbReference type="Pfam" id="PF14905">
    <property type="entry name" value="OMP_b-brl_3"/>
    <property type="match status" value="1"/>
</dbReference>
<evidence type="ECO:0000259" key="1">
    <source>
        <dbReference type="Pfam" id="PF14905"/>
    </source>
</evidence>
<dbReference type="Pfam" id="PF13715">
    <property type="entry name" value="CarbopepD_reg_2"/>
    <property type="match status" value="1"/>
</dbReference>
<keyword evidence="3" id="KW-1185">Reference proteome</keyword>
<dbReference type="InterPro" id="IPR008969">
    <property type="entry name" value="CarboxyPept-like_regulatory"/>
</dbReference>
<dbReference type="AlphaFoldDB" id="A0A1I1L973"/>
<reference evidence="3" key="1">
    <citation type="submission" date="2016-10" db="EMBL/GenBank/DDBJ databases">
        <authorList>
            <person name="Varghese N."/>
            <person name="Submissions S."/>
        </authorList>
    </citation>
    <scope>NUCLEOTIDE SEQUENCE [LARGE SCALE GENOMIC DNA]</scope>
    <source>
        <strain evidence="3">DSM 22900</strain>
    </source>
</reference>
<feature type="domain" description="Outer membrane protein beta-barrel" evidence="1">
    <location>
        <begin position="454"/>
        <end position="798"/>
    </location>
</feature>
<protein>
    <submittedName>
        <fullName evidence="2">CarboxypepD_reg-like domain-containing protein</fullName>
    </submittedName>
</protein>
<dbReference type="InterPro" id="IPR041700">
    <property type="entry name" value="OMP_b-brl_3"/>
</dbReference>
<dbReference type="STRING" id="623281.SAMN05421747_11870"/>
<evidence type="ECO:0000313" key="3">
    <source>
        <dbReference type="Proteomes" id="UP000199577"/>
    </source>
</evidence>
<dbReference type="EMBL" id="FOLL01000018">
    <property type="protein sequence ID" value="SFC67588.1"/>
    <property type="molecule type" value="Genomic_DNA"/>
</dbReference>
<dbReference type="OrthoDB" id="1086219at2"/>
<gene>
    <name evidence="2" type="ORF">SAMN05421747_11870</name>
</gene>
<evidence type="ECO:0000313" key="2">
    <source>
        <dbReference type="EMBL" id="SFC67588.1"/>
    </source>
</evidence>
<dbReference type="Proteomes" id="UP000199577">
    <property type="component" value="Unassembled WGS sequence"/>
</dbReference>